<dbReference type="AlphaFoldDB" id="A0A9J6H8Y7"/>
<reference evidence="2 3" key="1">
    <citation type="journal article" date="2020" name="Cell">
        <title>Large-Scale Comparative Analyses of Tick Genomes Elucidate Their Genetic Diversity and Vector Capacities.</title>
        <authorList>
            <consortium name="Tick Genome and Microbiome Consortium (TIGMIC)"/>
            <person name="Jia N."/>
            <person name="Wang J."/>
            <person name="Shi W."/>
            <person name="Du L."/>
            <person name="Sun Y."/>
            <person name="Zhan W."/>
            <person name="Jiang J.F."/>
            <person name="Wang Q."/>
            <person name="Zhang B."/>
            <person name="Ji P."/>
            <person name="Bell-Sakyi L."/>
            <person name="Cui X.M."/>
            <person name="Yuan T.T."/>
            <person name="Jiang B.G."/>
            <person name="Yang W.F."/>
            <person name="Lam T.T."/>
            <person name="Chang Q.C."/>
            <person name="Ding S.J."/>
            <person name="Wang X.J."/>
            <person name="Zhu J.G."/>
            <person name="Ruan X.D."/>
            <person name="Zhao L."/>
            <person name="Wei J.T."/>
            <person name="Ye R.Z."/>
            <person name="Que T.C."/>
            <person name="Du C.H."/>
            <person name="Zhou Y.H."/>
            <person name="Cheng J.X."/>
            <person name="Dai P.F."/>
            <person name="Guo W.B."/>
            <person name="Han X.H."/>
            <person name="Huang E.J."/>
            <person name="Li L.F."/>
            <person name="Wei W."/>
            <person name="Gao Y.C."/>
            <person name="Liu J.Z."/>
            <person name="Shao H.Z."/>
            <person name="Wang X."/>
            <person name="Wang C.C."/>
            <person name="Yang T.C."/>
            <person name="Huo Q.B."/>
            <person name="Li W."/>
            <person name="Chen H.Y."/>
            <person name="Chen S.E."/>
            <person name="Zhou L.G."/>
            <person name="Ni X.B."/>
            <person name="Tian J.H."/>
            <person name="Sheng Y."/>
            <person name="Liu T."/>
            <person name="Pan Y.S."/>
            <person name="Xia L.Y."/>
            <person name="Li J."/>
            <person name="Zhao F."/>
            <person name="Cao W.C."/>
        </authorList>
    </citation>
    <scope>NUCLEOTIDE SEQUENCE [LARGE SCALE GENOMIC DNA]</scope>
    <source>
        <strain evidence="2">HaeL-2018</strain>
    </source>
</reference>
<comment type="caution">
    <text evidence="2">The sequence shown here is derived from an EMBL/GenBank/DDBJ whole genome shotgun (WGS) entry which is preliminary data.</text>
</comment>
<feature type="compositionally biased region" description="Basic and acidic residues" evidence="1">
    <location>
        <begin position="12"/>
        <end position="22"/>
    </location>
</feature>
<name>A0A9J6H8Y7_HAELO</name>
<accession>A0A9J6H8Y7</accession>
<evidence type="ECO:0000313" key="2">
    <source>
        <dbReference type="EMBL" id="KAH9383732.1"/>
    </source>
</evidence>
<gene>
    <name evidence="2" type="ORF">HPB48_025498</name>
</gene>
<dbReference type="VEuPathDB" id="VectorBase:HLOH_064321"/>
<dbReference type="Proteomes" id="UP000821853">
    <property type="component" value="Unassembled WGS sequence"/>
</dbReference>
<protein>
    <submittedName>
        <fullName evidence="2">Uncharacterized protein</fullName>
    </submittedName>
</protein>
<organism evidence="2 3">
    <name type="scientific">Haemaphysalis longicornis</name>
    <name type="common">Bush tick</name>
    <dbReference type="NCBI Taxonomy" id="44386"/>
    <lineage>
        <taxon>Eukaryota</taxon>
        <taxon>Metazoa</taxon>
        <taxon>Ecdysozoa</taxon>
        <taxon>Arthropoda</taxon>
        <taxon>Chelicerata</taxon>
        <taxon>Arachnida</taxon>
        <taxon>Acari</taxon>
        <taxon>Parasitiformes</taxon>
        <taxon>Ixodida</taxon>
        <taxon>Ixodoidea</taxon>
        <taxon>Ixodidae</taxon>
        <taxon>Haemaphysalinae</taxon>
        <taxon>Haemaphysalis</taxon>
    </lineage>
</organism>
<feature type="region of interest" description="Disordered" evidence="1">
    <location>
        <begin position="1"/>
        <end position="55"/>
    </location>
</feature>
<sequence length="269" mass="29798">MSDAAIRATRAPRAERPDEHRSCSQLTATATRKRKIKPQVPLHSPRDEPANEKSSSLRVLFRAAEFGQRTQFSPCVRHAESAAASEPFLEIRLRAAETWNEVLGQFTDCSTTRVGERGMFCRHMSGAAGTTTTGLGETRRVRLSPRFRAAHHVASKIFLILDGRPWTSAANNSVRRLDAPSLCVLAFPKTLTKQARFGAVYVCAAQPSLQIHQSWRGNTRDQKYGLRATHSALPPQHVLHFVGKLVTKPGNILETVVSNRPAEDGRQSE</sequence>
<dbReference type="EMBL" id="JABSTR010001244">
    <property type="protein sequence ID" value="KAH9383732.1"/>
    <property type="molecule type" value="Genomic_DNA"/>
</dbReference>
<proteinExistence type="predicted"/>
<evidence type="ECO:0000313" key="3">
    <source>
        <dbReference type="Proteomes" id="UP000821853"/>
    </source>
</evidence>
<keyword evidence="3" id="KW-1185">Reference proteome</keyword>
<evidence type="ECO:0000256" key="1">
    <source>
        <dbReference type="SAM" id="MobiDB-lite"/>
    </source>
</evidence>